<evidence type="ECO:0000313" key="5">
    <source>
        <dbReference type="Proteomes" id="UP000787472"/>
    </source>
</evidence>
<feature type="domain" description="Outer membrane protein beta-barrel" evidence="3">
    <location>
        <begin position="12"/>
        <end position="219"/>
    </location>
</feature>
<sequence length="219" mass="24242">MVARSVFVAAISCFILGFCVASQAEGNRDGKWEASMQVFFTGKEKVSGANQSSIDIDGDFGVGFGFAFNLTQAFSLGLDLSYYKPAYQAVFNTDEVGLVAVDHEMNVNTGMFSATWHAVPGPLTPFVRVGMGWAYIDSNISDGPPVTGCWWDPWYGYICRNYYDTYDDTAFTYGAGVGFRVEFDRHFFARGSINYTVVEAENDFDPGVSSIRCELGWMF</sequence>
<keyword evidence="5" id="KW-1185">Reference proteome</keyword>
<organism evidence="4 5">
    <name type="scientific">Pseudomaricurvus hydrocarbonicus</name>
    <dbReference type="NCBI Taxonomy" id="1470433"/>
    <lineage>
        <taxon>Bacteria</taxon>
        <taxon>Pseudomonadati</taxon>
        <taxon>Pseudomonadota</taxon>
        <taxon>Gammaproteobacteria</taxon>
        <taxon>Cellvibrionales</taxon>
        <taxon>Cellvibrionaceae</taxon>
        <taxon>Pseudomaricurvus</taxon>
    </lineage>
</organism>
<keyword evidence="1 2" id="KW-0732">Signal</keyword>
<feature type="chain" id="PRO_5038825481" evidence="2">
    <location>
        <begin position="25"/>
        <end position="219"/>
    </location>
</feature>
<comment type="caution">
    <text evidence="4">The sequence shown here is derived from an EMBL/GenBank/DDBJ whole genome shotgun (WGS) entry which is preliminary data.</text>
</comment>
<feature type="signal peptide" evidence="2">
    <location>
        <begin position="1"/>
        <end position="24"/>
    </location>
</feature>
<proteinExistence type="predicted"/>
<dbReference type="Gene3D" id="2.40.160.20">
    <property type="match status" value="1"/>
</dbReference>
<dbReference type="SUPFAM" id="SSF56925">
    <property type="entry name" value="OMPA-like"/>
    <property type="match status" value="1"/>
</dbReference>
<dbReference type="Pfam" id="PF13505">
    <property type="entry name" value="OMP_b-brl"/>
    <property type="match status" value="1"/>
</dbReference>
<name>A0A9E5JTX7_9GAMM</name>
<dbReference type="AlphaFoldDB" id="A0A9E5JTX7"/>
<gene>
    <name evidence="4" type="ORF">G8770_07755</name>
</gene>
<dbReference type="RefSeq" id="WP_167184311.1">
    <property type="nucleotide sequence ID" value="NZ_JAAONZ010000004.1"/>
</dbReference>
<evidence type="ECO:0000256" key="2">
    <source>
        <dbReference type="SAM" id="SignalP"/>
    </source>
</evidence>
<accession>A0A9E5JTX7</accession>
<dbReference type="InterPro" id="IPR027385">
    <property type="entry name" value="Beta-barrel_OMP"/>
</dbReference>
<dbReference type="InterPro" id="IPR011250">
    <property type="entry name" value="OMP/PagP_B-barrel"/>
</dbReference>
<protein>
    <submittedName>
        <fullName evidence="4">Porin family protein</fullName>
    </submittedName>
</protein>
<evidence type="ECO:0000313" key="4">
    <source>
        <dbReference type="EMBL" id="NHO65431.1"/>
    </source>
</evidence>
<reference evidence="4" key="1">
    <citation type="submission" date="2020-03" db="EMBL/GenBank/DDBJ databases">
        <authorList>
            <person name="Guo F."/>
        </authorList>
    </citation>
    <scope>NUCLEOTIDE SEQUENCE</scope>
    <source>
        <strain evidence="4">JCM 30134</strain>
    </source>
</reference>
<evidence type="ECO:0000256" key="1">
    <source>
        <dbReference type="ARBA" id="ARBA00022729"/>
    </source>
</evidence>
<evidence type="ECO:0000259" key="3">
    <source>
        <dbReference type="Pfam" id="PF13505"/>
    </source>
</evidence>
<dbReference type="Proteomes" id="UP000787472">
    <property type="component" value="Unassembled WGS sequence"/>
</dbReference>
<dbReference type="EMBL" id="JAAONZ010000004">
    <property type="protein sequence ID" value="NHO65431.1"/>
    <property type="molecule type" value="Genomic_DNA"/>
</dbReference>